<evidence type="ECO:0000313" key="2">
    <source>
        <dbReference type="Proteomes" id="UP000623795"/>
    </source>
</evidence>
<keyword evidence="2" id="KW-1185">Reference proteome</keyword>
<reference evidence="1 2" key="1">
    <citation type="submission" date="2019-12" db="EMBL/GenBank/DDBJ databases">
        <title>Comparative genomics gives insights into the taxonomy of the Azoarcus-Aromatoleum group and reveals separate origins of nif in the plant-associated Azoarcus and non-plant-associated Aromatoleum sub-groups.</title>
        <authorList>
            <person name="Lafos M."/>
            <person name="Maluk M."/>
            <person name="Batista M."/>
            <person name="Junghare M."/>
            <person name="Carmona M."/>
            <person name="Faoro H."/>
            <person name="Cruz L.M."/>
            <person name="Battistoni F."/>
            <person name="De Souza E."/>
            <person name="Pedrosa F."/>
            <person name="Chen W.-M."/>
            <person name="Poole P.S."/>
            <person name="Dixon R.A."/>
            <person name="James E.K."/>
        </authorList>
    </citation>
    <scope>NUCLEOTIDE SEQUENCE [LARGE SCALE GENOMIC DNA]</scope>
    <source>
        <strain evidence="1 2">Td21</strain>
    </source>
</reference>
<protein>
    <submittedName>
        <fullName evidence="1">Uncharacterized protein</fullName>
    </submittedName>
</protein>
<gene>
    <name evidence="1" type="ORF">GPA22_03865</name>
</gene>
<name>A0ABX1PTU6_9RHOO</name>
<organism evidence="1 2">
    <name type="scientific">Aromatoleum toluvorans</name>
    <dbReference type="NCBI Taxonomy" id="92002"/>
    <lineage>
        <taxon>Bacteria</taxon>
        <taxon>Pseudomonadati</taxon>
        <taxon>Pseudomonadota</taxon>
        <taxon>Betaproteobacteria</taxon>
        <taxon>Rhodocyclales</taxon>
        <taxon>Rhodocyclaceae</taxon>
        <taxon>Aromatoleum</taxon>
    </lineage>
</organism>
<dbReference type="Proteomes" id="UP000623795">
    <property type="component" value="Unassembled WGS sequence"/>
</dbReference>
<sequence length="91" mass="10262">MARVHIKGYILQLIAQAEGIWDNEIATAVCAEYGKDGAYWHGTVRVILTDLYSGGLVKSLEERFDAYGDKMRFRFALSDFGRQRMADTGLL</sequence>
<comment type="caution">
    <text evidence="1">The sequence shown here is derived from an EMBL/GenBank/DDBJ whole genome shotgun (WGS) entry which is preliminary data.</text>
</comment>
<evidence type="ECO:0000313" key="1">
    <source>
        <dbReference type="EMBL" id="NMG42873.1"/>
    </source>
</evidence>
<accession>A0ABX1PTU6</accession>
<dbReference type="EMBL" id="WTVN01000003">
    <property type="protein sequence ID" value="NMG42873.1"/>
    <property type="molecule type" value="Genomic_DNA"/>
</dbReference>
<proteinExistence type="predicted"/>
<dbReference type="RefSeq" id="WP_169254779.1">
    <property type="nucleotide sequence ID" value="NZ_WTVN01000003.1"/>
</dbReference>